<dbReference type="OrthoDB" id="10461913at2759"/>
<gene>
    <name evidence="2" type="ORF">TorRG33x02_153330</name>
</gene>
<dbReference type="Proteomes" id="UP000237000">
    <property type="component" value="Unassembled WGS sequence"/>
</dbReference>
<comment type="caution">
    <text evidence="2">The sequence shown here is derived from an EMBL/GenBank/DDBJ whole genome shotgun (WGS) entry which is preliminary data.</text>
</comment>
<protein>
    <submittedName>
        <fullName evidence="2">Uncharacterized protein</fullName>
    </submittedName>
</protein>
<feature type="non-terminal residue" evidence="2">
    <location>
        <position position="242"/>
    </location>
</feature>
<reference evidence="3" key="1">
    <citation type="submission" date="2016-06" db="EMBL/GenBank/DDBJ databases">
        <title>Parallel loss of symbiosis genes in relatives of nitrogen-fixing non-legume Parasponia.</title>
        <authorList>
            <person name="Van Velzen R."/>
            <person name="Holmer R."/>
            <person name="Bu F."/>
            <person name="Rutten L."/>
            <person name="Van Zeijl A."/>
            <person name="Liu W."/>
            <person name="Santuari L."/>
            <person name="Cao Q."/>
            <person name="Sharma T."/>
            <person name="Shen D."/>
            <person name="Roswanjaya Y."/>
            <person name="Wardhani T."/>
            <person name="Kalhor M.S."/>
            <person name="Jansen J."/>
            <person name="Van den Hoogen J."/>
            <person name="Gungor B."/>
            <person name="Hartog M."/>
            <person name="Hontelez J."/>
            <person name="Verver J."/>
            <person name="Yang W.-C."/>
            <person name="Schijlen E."/>
            <person name="Repin R."/>
            <person name="Schilthuizen M."/>
            <person name="Schranz E."/>
            <person name="Heidstra R."/>
            <person name="Miyata K."/>
            <person name="Fedorova E."/>
            <person name="Kohlen W."/>
            <person name="Bisseling T."/>
            <person name="Smit S."/>
            <person name="Geurts R."/>
        </authorList>
    </citation>
    <scope>NUCLEOTIDE SEQUENCE [LARGE SCALE GENOMIC DNA]</scope>
    <source>
        <strain evidence="3">cv. RG33-2</strain>
    </source>
</reference>
<evidence type="ECO:0000313" key="2">
    <source>
        <dbReference type="EMBL" id="PON88818.1"/>
    </source>
</evidence>
<accession>A0A2P5ETD9</accession>
<feature type="region of interest" description="Disordered" evidence="1">
    <location>
        <begin position="1"/>
        <end position="31"/>
    </location>
</feature>
<name>A0A2P5ETD9_TREOI</name>
<dbReference type="InParanoid" id="A0A2P5ETD9"/>
<dbReference type="AlphaFoldDB" id="A0A2P5ETD9"/>
<organism evidence="2 3">
    <name type="scientific">Trema orientale</name>
    <name type="common">Charcoal tree</name>
    <name type="synonym">Celtis orientalis</name>
    <dbReference type="NCBI Taxonomy" id="63057"/>
    <lineage>
        <taxon>Eukaryota</taxon>
        <taxon>Viridiplantae</taxon>
        <taxon>Streptophyta</taxon>
        <taxon>Embryophyta</taxon>
        <taxon>Tracheophyta</taxon>
        <taxon>Spermatophyta</taxon>
        <taxon>Magnoliopsida</taxon>
        <taxon>eudicotyledons</taxon>
        <taxon>Gunneridae</taxon>
        <taxon>Pentapetalae</taxon>
        <taxon>rosids</taxon>
        <taxon>fabids</taxon>
        <taxon>Rosales</taxon>
        <taxon>Cannabaceae</taxon>
        <taxon>Trema</taxon>
    </lineage>
</organism>
<keyword evidence="3" id="KW-1185">Reference proteome</keyword>
<proteinExistence type="predicted"/>
<dbReference type="EMBL" id="JXTC01000101">
    <property type="protein sequence ID" value="PON88818.1"/>
    <property type="molecule type" value="Genomic_DNA"/>
</dbReference>
<evidence type="ECO:0000313" key="3">
    <source>
        <dbReference type="Proteomes" id="UP000237000"/>
    </source>
</evidence>
<sequence length="242" mass="27389">MADFDSGKTGSKDAYHVDPHVERNPRSPASSADVVGIAVGGQLFFAASARRRRRRRRIRAARLRQVNRKGLAVRPRVVAWPNNARRGVAGEDWASAVTTTREERESVGEKREKKREGVCASTWQPLYGCQSCNLVPELRILPSKPLQISLSPRFREIIFLRSILGEDWASAVTTTREERESVGEKREKKREGVCASTWQPLYGCQSCNLVPELRILPSKPLQISLSPRFREIILLRSILKFL</sequence>
<feature type="compositionally biased region" description="Basic and acidic residues" evidence="1">
    <location>
        <begin position="10"/>
        <end position="25"/>
    </location>
</feature>
<evidence type="ECO:0000256" key="1">
    <source>
        <dbReference type="SAM" id="MobiDB-lite"/>
    </source>
</evidence>